<feature type="coiled-coil region" evidence="8">
    <location>
        <begin position="369"/>
        <end position="434"/>
    </location>
</feature>
<dbReference type="GO" id="GO:0005524">
    <property type="term" value="F:ATP binding"/>
    <property type="evidence" value="ECO:0007669"/>
    <property type="project" value="UniProtKB-KW"/>
</dbReference>
<evidence type="ECO:0000256" key="1">
    <source>
        <dbReference type="ARBA" id="ARBA00004651"/>
    </source>
</evidence>
<dbReference type="Gene3D" id="3.40.50.300">
    <property type="entry name" value="P-loop containing nucleotide triphosphate hydrolases"/>
    <property type="match status" value="1"/>
</dbReference>
<dbReference type="SUPFAM" id="SSF52540">
    <property type="entry name" value="P-loop containing nucleoside triphosphate hydrolases"/>
    <property type="match status" value="1"/>
</dbReference>
<keyword evidence="2" id="KW-1003">Cell membrane</keyword>
<keyword evidence="5" id="KW-0067">ATP-binding</keyword>
<proteinExistence type="predicted"/>
<protein>
    <submittedName>
        <fullName evidence="12">Exopolysaccharide biosynthesis protein</fullName>
    </submittedName>
</protein>
<dbReference type="PANTHER" id="PTHR32309">
    <property type="entry name" value="TYROSINE-PROTEIN KINASE"/>
    <property type="match status" value="1"/>
</dbReference>
<dbReference type="NCBIfam" id="TIGR01007">
    <property type="entry name" value="eps_fam"/>
    <property type="match status" value="1"/>
</dbReference>
<name>A4BNE8_9GAMM</name>
<keyword evidence="7 9" id="KW-0472">Membrane</keyword>
<evidence type="ECO:0000256" key="4">
    <source>
        <dbReference type="ARBA" id="ARBA00022741"/>
    </source>
</evidence>
<evidence type="ECO:0000256" key="3">
    <source>
        <dbReference type="ARBA" id="ARBA00022692"/>
    </source>
</evidence>
<evidence type="ECO:0000259" key="10">
    <source>
        <dbReference type="Pfam" id="PF02706"/>
    </source>
</evidence>
<dbReference type="AlphaFoldDB" id="A4BNE8"/>
<dbReference type="RefSeq" id="WP_005002026.1">
    <property type="nucleotide sequence ID" value="NZ_CH672427.1"/>
</dbReference>
<dbReference type="InterPro" id="IPR050445">
    <property type="entry name" value="Bact_polysacc_biosynth/exp"/>
</dbReference>
<feature type="domain" description="Tyrosine-protein kinase G-rich" evidence="11">
    <location>
        <begin position="416"/>
        <end position="487"/>
    </location>
</feature>
<evidence type="ECO:0000256" key="8">
    <source>
        <dbReference type="SAM" id="Coils"/>
    </source>
</evidence>
<dbReference type="InterPro" id="IPR027417">
    <property type="entry name" value="P-loop_NTPase"/>
</dbReference>
<evidence type="ECO:0000256" key="9">
    <source>
        <dbReference type="SAM" id="Phobius"/>
    </source>
</evidence>
<comment type="caution">
    <text evidence="12">The sequence shown here is derived from an EMBL/GenBank/DDBJ whole genome shotgun (WGS) entry which is preliminary data.</text>
</comment>
<dbReference type="InterPro" id="IPR005702">
    <property type="entry name" value="Wzc-like_C"/>
</dbReference>
<dbReference type="Pfam" id="PF13807">
    <property type="entry name" value="GNVR"/>
    <property type="match status" value="1"/>
</dbReference>
<dbReference type="eggNOG" id="COG0489">
    <property type="taxonomic scope" value="Bacteria"/>
</dbReference>
<dbReference type="EMBL" id="AAOF01000002">
    <property type="protein sequence ID" value="EAR22747.1"/>
    <property type="molecule type" value="Genomic_DNA"/>
</dbReference>
<dbReference type="Pfam" id="PF02706">
    <property type="entry name" value="Wzz"/>
    <property type="match status" value="1"/>
</dbReference>
<evidence type="ECO:0000313" key="12">
    <source>
        <dbReference type="EMBL" id="EAR22747.1"/>
    </source>
</evidence>
<dbReference type="InterPro" id="IPR003856">
    <property type="entry name" value="LPS_length_determ_N"/>
</dbReference>
<reference evidence="12 13" key="1">
    <citation type="submission" date="2006-02" db="EMBL/GenBank/DDBJ databases">
        <authorList>
            <person name="Waterbury J."/>
            <person name="Ferriera S."/>
            <person name="Johnson J."/>
            <person name="Kravitz S."/>
            <person name="Halpern A."/>
            <person name="Remington K."/>
            <person name="Beeson K."/>
            <person name="Tran B."/>
            <person name="Rogers Y.-H."/>
            <person name="Friedman R."/>
            <person name="Venter J.C."/>
        </authorList>
    </citation>
    <scope>NUCLEOTIDE SEQUENCE [LARGE SCALE GENOMIC DNA]</scope>
    <source>
        <strain evidence="12 13">Nb-231</strain>
    </source>
</reference>
<keyword evidence="6 9" id="KW-1133">Transmembrane helix</keyword>
<evidence type="ECO:0000256" key="7">
    <source>
        <dbReference type="ARBA" id="ARBA00023136"/>
    </source>
</evidence>
<sequence length="742" mass="82295">MNRKRSSHLLELRTGPQSAAYSPVEPHWTETAQPGQETGLLEYLRVLVRHRLLIIGVVTMALLAALSYGLLQTPLYQGVMTLHMRANPPVYVHALQDLQTPTDTKMFYVTQMDIIRSRAVAERVAERLTPEQRKQLRSPPAVTNYLASLVNTLWNQVRDWLGLDESDQTALAADPQRASRALVKQIQNNLSVIRRKDSELVEIQYYAPTPELAARIANLLGESYRATQIDQRLTVSKEVHAWLSEQLNKLGANLSRAERSLQQYKEQQQLLDSKNLEQIKSTQLSGLTQNLLEARAERMRAEVLYQQVQDADSVAALSAVLNNPGIQPLKMQQGTLRAKLENLRTHYGENAPKIQAIRAELESTSARLHQEIDRAVTSIREQYEEAKQRERQLEKAEQELGEGVRSRSAEALQLATLEREVETNRELFEAFRDRIKEISLADTMGASGIQILDRSLPPNAPFSPNFSRLLGIAGVLSLFLGIGLAFLLENLRRTFHTSQAAGQRLQLRDLGVMPRVRLQRPATLSRLAVLEPESAFTEALGSIRARLQVSDPSGTGPQLVIVTSAVQGEGKSTLSNNLASSYSQLGPTLLVDADLRHPSLSSGWKRAGLTEFVLGKAPLGGCIYRDNISPNLFVIGKGDTLVNPLEFFATADLAGAFTELRRHFNKIIVDTAPVLSVSDVETLGMYTDGAILAVKAGKTPSEAVAEAYRRLQEAHVRVLGIILTQANMGEVARYGGYVYGPY</sequence>
<evidence type="ECO:0000259" key="11">
    <source>
        <dbReference type="Pfam" id="PF13807"/>
    </source>
</evidence>
<dbReference type="CDD" id="cd05387">
    <property type="entry name" value="BY-kinase"/>
    <property type="match status" value="1"/>
</dbReference>
<dbReference type="OrthoDB" id="9775724at2"/>
<accession>A4BNE8</accession>
<evidence type="ECO:0000313" key="13">
    <source>
        <dbReference type="Proteomes" id="UP000003374"/>
    </source>
</evidence>
<gene>
    <name evidence="12" type="ORF">NB231_09853</name>
</gene>
<feature type="domain" description="Polysaccharide chain length determinant N-terminal" evidence="10">
    <location>
        <begin position="39"/>
        <end position="126"/>
    </location>
</feature>
<keyword evidence="3 9" id="KW-0812">Transmembrane</keyword>
<dbReference type="GO" id="GO:0004713">
    <property type="term" value="F:protein tyrosine kinase activity"/>
    <property type="evidence" value="ECO:0007669"/>
    <property type="project" value="TreeGrafter"/>
</dbReference>
<keyword evidence="8" id="KW-0175">Coiled coil</keyword>
<dbReference type="Proteomes" id="UP000003374">
    <property type="component" value="Unassembled WGS sequence"/>
</dbReference>
<feature type="coiled-coil region" evidence="8">
    <location>
        <begin position="247"/>
        <end position="274"/>
    </location>
</feature>
<evidence type="ECO:0000256" key="2">
    <source>
        <dbReference type="ARBA" id="ARBA00022475"/>
    </source>
</evidence>
<evidence type="ECO:0000256" key="6">
    <source>
        <dbReference type="ARBA" id="ARBA00022989"/>
    </source>
</evidence>
<comment type="subcellular location">
    <subcellularLocation>
        <location evidence="1">Cell membrane</location>
        <topology evidence="1">Multi-pass membrane protein</topology>
    </subcellularLocation>
</comment>
<keyword evidence="4" id="KW-0547">Nucleotide-binding</keyword>
<dbReference type="STRING" id="314278.NB231_09853"/>
<feature type="transmembrane region" description="Helical" evidence="9">
    <location>
        <begin position="469"/>
        <end position="488"/>
    </location>
</feature>
<dbReference type="InterPro" id="IPR032807">
    <property type="entry name" value="GNVR"/>
</dbReference>
<keyword evidence="13" id="KW-1185">Reference proteome</keyword>
<dbReference type="PANTHER" id="PTHR32309:SF13">
    <property type="entry name" value="FERRIC ENTEROBACTIN TRANSPORT PROTEIN FEPE"/>
    <property type="match status" value="1"/>
</dbReference>
<feature type="transmembrane region" description="Helical" evidence="9">
    <location>
        <begin position="52"/>
        <end position="71"/>
    </location>
</feature>
<dbReference type="eggNOG" id="COG3206">
    <property type="taxonomic scope" value="Bacteria"/>
</dbReference>
<evidence type="ECO:0000256" key="5">
    <source>
        <dbReference type="ARBA" id="ARBA00022840"/>
    </source>
</evidence>
<dbReference type="SUPFAM" id="SSF56954">
    <property type="entry name" value="Outer membrane efflux proteins (OEP)"/>
    <property type="match status" value="1"/>
</dbReference>
<organism evidence="12 13">
    <name type="scientific">Nitrococcus mobilis Nb-231</name>
    <dbReference type="NCBI Taxonomy" id="314278"/>
    <lineage>
        <taxon>Bacteria</taxon>
        <taxon>Pseudomonadati</taxon>
        <taxon>Pseudomonadota</taxon>
        <taxon>Gammaproteobacteria</taxon>
        <taxon>Chromatiales</taxon>
        <taxon>Ectothiorhodospiraceae</taxon>
        <taxon>Nitrococcus</taxon>
    </lineage>
</organism>
<dbReference type="HOGENOM" id="CLU_009912_2_1_6"/>
<dbReference type="GO" id="GO:0005886">
    <property type="term" value="C:plasma membrane"/>
    <property type="evidence" value="ECO:0007669"/>
    <property type="project" value="UniProtKB-SubCell"/>
</dbReference>